<name>A0A4Y8S9E3_9SPHI</name>
<dbReference type="RefSeq" id="WP_133233683.1">
    <property type="nucleotide sequence ID" value="NZ_SOZE01000023.1"/>
</dbReference>
<protein>
    <submittedName>
        <fullName evidence="5">AraC family transcriptional regulator</fullName>
    </submittedName>
</protein>
<dbReference type="SMART" id="SM00342">
    <property type="entry name" value="HTH_ARAC"/>
    <property type="match status" value="1"/>
</dbReference>
<reference evidence="5 6" key="1">
    <citation type="journal article" date="2017" name="Int. J. Syst. Evol. Microbiol.">
        <title>Mucilaginibacterpsychrotolerans sp. nov., isolated from peatlands.</title>
        <authorList>
            <person name="Deng Y."/>
            <person name="Shen L."/>
            <person name="Xu B."/>
            <person name="Liu Y."/>
            <person name="Gu Z."/>
            <person name="Liu H."/>
            <person name="Zhou Y."/>
        </authorList>
    </citation>
    <scope>NUCLEOTIDE SEQUENCE [LARGE SCALE GENOMIC DNA]</scope>
    <source>
        <strain evidence="5 6">NH7-4</strain>
    </source>
</reference>
<sequence>MSVYDYRPPSPALAAYVRMYQIVGCSFPASMAQLPVKAYWPRAENCLSFTPYDPELVEYGFDGKLIAAPKARLNSQHVIATNRHVGRNFFVFQVVFQPGALYRLTGISGHELTNTFIDAEAIFAKEIRLVNERLSNTTHYTQMIGIVEGFLHFVVARSKRRALPIDRVSNYLLKNPNGTSLDWLASQACLSQRQFYRQFVQREGISPKLYGRIARFENAMKMKNAQPGRDWFSIAIALGYYDYQHLAKDFKFFTCLSPTEYEKAAANGPEATFGIRET</sequence>
<evidence type="ECO:0000256" key="1">
    <source>
        <dbReference type="ARBA" id="ARBA00023015"/>
    </source>
</evidence>
<accession>A0A4Y8S9E3</accession>
<dbReference type="PANTHER" id="PTHR46796:SF13">
    <property type="entry name" value="HTH-TYPE TRANSCRIPTIONAL ACTIVATOR RHAS"/>
    <property type="match status" value="1"/>
</dbReference>
<organism evidence="5 6">
    <name type="scientific">Mucilaginibacter psychrotolerans</name>
    <dbReference type="NCBI Taxonomy" id="1524096"/>
    <lineage>
        <taxon>Bacteria</taxon>
        <taxon>Pseudomonadati</taxon>
        <taxon>Bacteroidota</taxon>
        <taxon>Sphingobacteriia</taxon>
        <taxon>Sphingobacteriales</taxon>
        <taxon>Sphingobacteriaceae</taxon>
        <taxon>Mucilaginibacter</taxon>
    </lineage>
</organism>
<proteinExistence type="predicted"/>
<dbReference type="GO" id="GO:0043565">
    <property type="term" value="F:sequence-specific DNA binding"/>
    <property type="evidence" value="ECO:0007669"/>
    <property type="project" value="InterPro"/>
</dbReference>
<dbReference type="InterPro" id="IPR050204">
    <property type="entry name" value="AraC_XylS_family_regulators"/>
</dbReference>
<dbReference type="EMBL" id="SOZE01000023">
    <property type="protein sequence ID" value="TFF35230.1"/>
    <property type="molecule type" value="Genomic_DNA"/>
</dbReference>
<dbReference type="Proteomes" id="UP000297540">
    <property type="component" value="Unassembled WGS sequence"/>
</dbReference>
<evidence type="ECO:0000256" key="3">
    <source>
        <dbReference type="ARBA" id="ARBA00023163"/>
    </source>
</evidence>
<dbReference type="Pfam" id="PF12833">
    <property type="entry name" value="HTH_18"/>
    <property type="match status" value="1"/>
</dbReference>
<keyword evidence="2" id="KW-0238">DNA-binding</keyword>
<evidence type="ECO:0000313" key="5">
    <source>
        <dbReference type="EMBL" id="TFF35230.1"/>
    </source>
</evidence>
<dbReference type="PANTHER" id="PTHR46796">
    <property type="entry name" value="HTH-TYPE TRANSCRIPTIONAL ACTIVATOR RHAS-RELATED"/>
    <property type="match status" value="1"/>
</dbReference>
<dbReference type="PROSITE" id="PS01124">
    <property type="entry name" value="HTH_ARAC_FAMILY_2"/>
    <property type="match status" value="1"/>
</dbReference>
<keyword evidence="1" id="KW-0805">Transcription regulation</keyword>
<dbReference type="Gene3D" id="1.10.10.60">
    <property type="entry name" value="Homeodomain-like"/>
    <property type="match status" value="1"/>
</dbReference>
<feature type="domain" description="HTH araC/xylS-type" evidence="4">
    <location>
        <begin position="166"/>
        <end position="264"/>
    </location>
</feature>
<evidence type="ECO:0000313" key="6">
    <source>
        <dbReference type="Proteomes" id="UP000297540"/>
    </source>
</evidence>
<dbReference type="SUPFAM" id="SSF46689">
    <property type="entry name" value="Homeodomain-like"/>
    <property type="match status" value="1"/>
</dbReference>
<evidence type="ECO:0000256" key="2">
    <source>
        <dbReference type="ARBA" id="ARBA00023125"/>
    </source>
</evidence>
<dbReference type="InterPro" id="IPR009057">
    <property type="entry name" value="Homeodomain-like_sf"/>
</dbReference>
<dbReference type="OrthoDB" id="323290at2"/>
<evidence type="ECO:0000259" key="4">
    <source>
        <dbReference type="PROSITE" id="PS01124"/>
    </source>
</evidence>
<dbReference type="AlphaFoldDB" id="A0A4Y8S9E3"/>
<comment type="caution">
    <text evidence="5">The sequence shown here is derived from an EMBL/GenBank/DDBJ whole genome shotgun (WGS) entry which is preliminary data.</text>
</comment>
<keyword evidence="3" id="KW-0804">Transcription</keyword>
<dbReference type="InterPro" id="IPR018060">
    <property type="entry name" value="HTH_AraC"/>
</dbReference>
<dbReference type="GO" id="GO:0003700">
    <property type="term" value="F:DNA-binding transcription factor activity"/>
    <property type="evidence" value="ECO:0007669"/>
    <property type="project" value="InterPro"/>
</dbReference>
<gene>
    <name evidence="5" type="ORF">E2R66_19905</name>
</gene>
<keyword evidence="6" id="KW-1185">Reference proteome</keyword>